<dbReference type="SMART" id="SM00446">
    <property type="entry name" value="LRRcap"/>
    <property type="match status" value="1"/>
</dbReference>
<dbReference type="InterPro" id="IPR056496">
    <property type="entry name" value="CS_DNAAF11_C"/>
</dbReference>
<evidence type="ECO:0000313" key="12">
    <source>
        <dbReference type="Proteomes" id="UP000232323"/>
    </source>
</evidence>
<dbReference type="PROSITE" id="PS51450">
    <property type="entry name" value="LRR"/>
    <property type="match status" value="2"/>
</dbReference>
<keyword evidence="3" id="KW-0433">Leucine-rich repeat</keyword>
<dbReference type="OrthoDB" id="10250990at2759"/>
<keyword evidence="12" id="KW-1185">Reference proteome</keyword>
<reference evidence="11 12" key="1">
    <citation type="submission" date="2017-08" db="EMBL/GenBank/DDBJ databases">
        <title>Acidophilic green algal genome provides insights into adaptation to an acidic environment.</title>
        <authorList>
            <person name="Hirooka S."/>
            <person name="Hirose Y."/>
            <person name="Kanesaki Y."/>
            <person name="Higuchi S."/>
            <person name="Fujiwara T."/>
            <person name="Onuma R."/>
            <person name="Era A."/>
            <person name="Ohbayashi R."/>
            <person name="Uzuka A."/>
            <person name="Nozaki H."/>
            <person name="Yoshikawa H."/>
            <person name="Miyagishima S.Y."/>
        </authorList>
    </citation>
    <scope>NUCLEOTIDE SEQUENCE [LARGE SCALE GENOMIC DNA]</scope>
    <source>
        <strain evidence="11 12">NIES-2499</strain>
    </source>
</reference>
<feature type="domain" description="U2A'/phosphoprotein 32 family A C-terminal" evidence="10">
    <location>
        <begin position="130"/>
        <end position="148"/>
    </location>
</feature>
<comment type="subcellular location">
    <subcellularLocation>
        <location evidence="1">Cytoplasm</location>
        <location evidence="1">Cytoskeleton</location>
        <location evidence="1">Cilium axoneme</location>
    </subcellularLocation>
</comment>
<proteinExistence type="inferred from homology"/>
<evidence type="ECO:0000313" key="11">
    <source>
        <dbReference type="EMBL" id="GAX78534.1"/>
    </source>
</evidence>
<evidence type="ECO:0000256" key="4">
    <source>
        <dbReference type="ARBA" id="ARBA00022737"/>
    </source>
</evidence>
<evidence type="ECO:0000256" key="8">
    <source>
        <dbReference type="ARBA" id="ARBA00049982"/>
    </source>
</evidence>
<dbReference type="CDD" id="cd00298">
    <property type="entry name" value="ACD_sHsps_p23-like"/>
    <property type="match status" value="1"/>
</dbReference>
<evidence type="ECO:0000256" key="2">
    <source>
        <dbReference type="ARBA" id="ARBA00022490"/>
    </source>
</evidence>
<dbReference type="GO" id="GO:0005930">
    <property type="term" value="C:axoneme"/>
    <property type="evidence" value="ECO:0007669"/>
    <property type="project" value="UniProtKB-SubCell"/>
</dbReference>
<protein>
    <recommendedName>
        <fullName evidence="10">U2A'/phosphoprotein 32 family A C-terminal domain-containing protein</fullName>
    </recommendedName>
</protein>
<keyword evidence="6" id="KW-0969">Cilium</keyword>
<dbReference type="InterPro" id="IPR003603">
    <property type="entry name" value="U2A'_phosphoprotein32A_C"/>
</dbReference>
<gene>
    <name evidence="11" type="ORF">CEUSTIGMA_g5974.t1</name>
</gene>
<evidence type="ECO:0000256" key="7">
    <source>
        <dbReference type="ARBA" id="ARBA00023273"/>
    </source>
</evidence>
<comment type="similarity">
    <text evidence="8">Belongs to the tilB family.</text>
</comment>
<dbReference type="Pfam" id="PF14580">
    <property type="entry name" value="LRR_9"/>
    <property type="match status" value="1"/>
</dbReference>
<evidence type="ECO:0000256" key="1">
    <source>
        <dbReference type="ARBA" id="ARBA00004430"/>
    </source>
</evidence>
<dbReference type="SUPFAM" id="SSF52058">
    <property type="entry name" value="L domain-like"/>
    <property type="match status" value="1"/>
</dbReference>
<evidence type="ECO:0000256" key="5">
    <source>
        <dbReference type="ARBA" id="ARBA00023054"/>
    </source>
</evidence>
<feature type="compositionally biased region" description="Basic and acidic residues" evidence="9">
    <location>
        <begin position="227"/>
        <end position="250"/>
    </location>
</feature>
<evidence type="ECO:0000259" key="10">
    <source>
        <dbReference type="SMART" id="SM00446"/>
    </source>
</evidence>
<dbReference type="SMART" id="SM00365">
    <property type="entry name" value="LRR_SD22"/>
    <property type="match status" value="2"/>
</dbReference>
<evidence type="ECO:0000256" key="6">
    <source>
        <dbReference type="ARBA" id="ARBA00023069"/>
    </source>
</evidence>
<dbReference type="STRING" id="1157962.A0A250X625"/>
<dbReference type="InterPro" id="IPR032675">
    <property type="entry name" value="LRR_dom_sf"/>
</dbReference>
<keyword evidence="4" id="KW-0677">Repeat</keyword>
<dbReference type="FunFam" id="3.80.10.10:FF:000052">
    <property type="entry name" value="Leucine rich repeat containing 6"/>
    <property type="match status" value="1"/>
</dbReference>
<sequence>MVQITVDLLRKRSEHNEGMVSTLEEVALHQQSIEKIELLGQVCPHLKILYLQNNLISKLQNLHKLKALQYLNLAVNNITKIQNLQKCESLEKLDLTINFVPKSGLLTVDSLVHNEHLKELYLLGNPCADWHGYRPYVIAKLPQLKKLDGQAIKPSERIAALQEVVQLDEQLRVELRSEGIDPDQAGLVEDDSILDESGEVKETGHLDENGEMRRPWCAATRILEHREQERLNQESEDKKRAAAANKDHGMDVPTKPARRDGFPELQEGERFFQKNEGQWDFTLQEDEAGSSVELSVDVGKFLDTSLIKVDTQPSYIRLLIKGKLLQLLLPCEVRPDTSTAQRSNATGRLVITMPKESPGKELNMAHVRPSKQIATPECAISAMHNYSTVKSSKLGGNDQAARGNKHGSSGGMYLLKEVQKAKVLAAGHDDDDDFIPDL</sequence>
<dbReference type="PANTHER" id="PTHR18849:SF0">
    <property type="entry name" value="CILIA- AND FLAGELLA-ASSOCIATED PROTEIN 410-RELATED"/>
    <property type="match status" value="1"/>
</dbReference>
<organism evidence="11 12">
    <name type="scientific">Chlamydomonas eustigma</name>
    <dbReference type="NCBI Taxonomy" id="1157962"/>
    <lineage>
        <taxon>Eukaryota</taxon>
        <taxon>Viridiplantae</taxon>
        <taxon>Chlorophyta</taxon>
        <taxon>core chlorophytes</taxon>
        <taxon>Chlorophyceae</taxon>
        <taxon>CS clade</taxon>
        <taxon>Chlamydomonadales</taxon>
        <taxon>Chlamydomonadaceae</taxon>
        <taxon>Chlamydomonas</taxon>
    </lineage>
</organism>
<keyword evidence="2" id="KW-0963">Cytoplasm</keyword>
<dbReference type="AlphaFoldDB" id="A0A250X625"/>
<dbReference type="PANTHER" id="PTHR18849">
    <property type="entry name" value="LEUCINE RICH REPEAT PROTEIN"/>
    <property type="match status" value="1"/>
</dbReference>
<comment type="caution">
    <text evidence="11">The sequence shown here is derived from an EMBL/GenBank/DDBJ whole genome shotgun (WGS) entry which is preliminary data.</text>
</comment>
<dbReference type="InterPro" id="IPR001611">
    <property type="entry name" value="Leu-rich_rpt"/>
</dbReference>
<keyword evidence="5" id="KW-0175">Coiled coil</keyword>
<dbReference type="EMBL" id="BEGY01000033">
    <property type="protein sequence ID" value="GAX78534.1"/>
    <property type="molecule type" value="Genomic_DNA"/>
</dbReference>
<dbReference type="Proteomes" id="UP000232323">
    <property type="component" value="Unassembled WGS sequence"/>
</dbReference>
<evidence type="ECO:0000256" key="9">
    <source>
        <dbReference type="SAM" id="MobiDB-lite"/>
    </source>
</evidence>
<dbReference type="Gene3D" id="3.80.10.10">
    <property type="entry name" value="Ribonuclease Inhibitor"/>
    <property type="match status" value="1"/>
</dbReference>
<evidence type="ECO:0000256" key="3">
    <source>
        <dbReference type="ARBA" id="ARBA00022614"/>
    </source>
</evidence>
<keyword evidence="7" id="KW-0966">Cell projection</keyword>
<accession>A0A250X625</accession>
<name>A0A250X625_9CHLO</name>
<feature type="region of interest" description="Disordered" evidence="9">
    <location>
        <begin position="227"/>
        <end position="259"/>
    </location>
</feature>
<dbReference type="Pfam" id="PF23602">
    <property type="entry name" value="CS_DNAAF11_C"/>
    <property type="match status" value="1"/>
</dbReference>